<dbReference type="AlphaFoldDB" id="A0A6H1ZPA6"/>
<accession>A0A6H1ZPA6</accession>
<evidence type="ECO:0000313" key="1">
    <source>
        <dbReference type="EMBL" id="QJA49756.1"/>
    </source>
</evidence>
<reference evidence="1" key="1">
    <citation type="submission" date="2020-03" db="EMBL/GenBank/DDBJ databases">
        <title>The deep terrestrial virosphere.</title>
        <authorList>
            <person name="Holmfeldt K."/>
            <person name="Nilsson E."/>
            <person name="Simone D."/>
            <person name="Lopez-Fernandez M."/>
            <person name="Wu X."/>
            <person name="de Brujin I."/>
            <person name="Lundin D."/>
            <person name="Andersson A."/>
            <person name="Bertilsson S."/>
            <person name="Dopson M."/>
        </authorList>
    </citation>
    <scope>NUCLEOTIDE SEQUENCE</scope>
    <source>
        <strain evidence="1">TM448A01454</strain>
        <strain evidence="2">TM448B00537</strain>
    </source>
</reference>
<organism evidence="1">
    <name type="scientific">viral metagenome</name>
    <dbReference type="NCBI Taxonomy" id="1070528"/>
    <lineage>
        <taxon>unclassified sequences</taxon>
        <taxon>metagenomes</taxon>
        <taxon>organismal metagenomes</taxon>
    </lineage>
</organism>
<name>A0A6H1ZPA6_9ZZZZ</name>
<protein>
    <submittedName>
        <fullName evidence="1">Uncharacterized protein</fullName>
    </submittedName>
</protein>
<gene>
    <name evidence="1" type="ORF">TM448A01454_0002</name>
    <name evidence="2" type="ORF">TM448B00537_0002</name>
</gene>
<dbReference type="EMBL" id="MT144153">
    <property type="protein sequence ID" value="QJA49756.1"/>
    <property type="molecule type" value="Genomic_DNA"/>
</dbReference>
<dbReference type="EMBL" id="MT144629">
    <property type="protein sequence ID" value="QJH95782.1"/>
    <property type="molecule type" value="Genomic_DNA"/>
</dbReference>
<proteinExistence type="predicted"/>
<sequence length="124" mass="14539">MEINEYILKIIGSSNLDSGLEQGKRYLIEVEADVYDITQRDNQDNTINEIYKARMTGNTKILDNGKVIIKAEKKGTRSQKLHGAIWINWNMQGLTEDFDQYYEKQMIKITTYLPEIINFLEMRN</sequence>
<evidence type="ECO:0000313" key="2">
    <source>
        <dbReference type="EMBL" id="QJH95782.1"/>
    </source>
</evidence>